<comment type="caution">
    <text evidence="7">The sequence shown here is derived from an EMBL/GenBank/DDBJ whole genome shotgun (WGS) entry which is preliminary data.</text>
</comment>
<dbReference type="Proteomes" id="UP000567795">
    <property type="component" value="Unassembled WGS sequence"/>
</dbReference>
<dbReference type="Gene3D" id="3.10.105.10">
    <property type="entry name" value="Dipeptide-binding Protein, Domain 3"/>
    <property type="match status" value="1"/>
</dbReference>
<dbReference type="InterPro" id="IPR000914">
    <property type="entry name" value="SBP_5_dom"/>
</dbReference>
<dbReference type="RefSeq" id="WP_179812945.1">
    <property type="nucleotide sequence ID" value="NZ_JACBZD010000001.1"/>
</dbReference>
<dbReference type="InterPro" id="IPR030678">
    <property type="entry name" value="Peptide/Ni-bd"/>
</dbReference>
<dbReference type="Pfam" id="PF00496">
    <property type="entry name" value="SBP_bac_5"/>
    <property type="match status" value="1"/>
</dbReference>
<comment type="subcellular location">
    <subcellularLocation>
        <location evidence="1">Cell envelope</location>
    </subcellularLocation>
</comment>
<accession>A0A852ZNI8</accession>
<evidence type="ECO:0000256" key="2">
    <source>
        <dbReference type="ARBA" id="ARBA00005695"/>
    </source>
</evidence>
<dbReference type="SUPFAM" id="SSF53850">
    <property type="entry name" value="Periplasmic binding protein-like II"/>
    <property type="match status" value="1"/>
</dbReference>
<dbReference type="GO" id="GO:0015833">
    <property type="term" value="P:peptide transport"/>
    <property type="evidence" value="ECO:0007669"/>
    <property type="project" value="TreeGrafter"/>
</dbReference>
<reference evidence="7 8" key="1">
    <citation type="submission" date="2020-07" db="EMBL/GenBank/DDBJ databases">
        <title>Sequencing the genomes of 1000 actinobacteria strains.</title>
        <authorList>
            <person name="Klenk H.-P."/>
        </authorList>
    </citation>
    <scope>NUCLEOTIDE SEQUENCE [LARGE SCALE GENOMIC DNA]</scope>
    <source>
        <strain evidence="7 8">DSM 42178</strain>
    </source>
</reference>
<dbReference type="GO" id="GO:1904680">
    <property type="term" value="F:peptide transmembrane transporter activity"/>
    <property type="evidence" value="ECO:0007669"/>
    <property type="project" value="TreeGrafter"/>
</dbReference>
<organism evidence="7 8">
    <name type="scientific">Allostreptomyces psammosilenae</name>
    <dbReference type="NCBI Taxonomy" id="1892865"/>
    <lineage>
        <taxon>Bacteria</taxon>
        <taxon>Bacillati</taxon>
        <taxon>Actinomycetota</taxon>
        <taxon>Actinomycetes</taxon>
        <taxon>Kitasatosporales</taxon>
        <taxon>Streptomycetaceae</taxon>
        <taxon>Allostreptomyces</taxon>
    </lineage>
</organism>
<evidence type="ECO:0000256" key="3">
    <source>
        <dbReference type="ARBA" id="ARBA00022448"/>
    </source>
</evidence>
<dbReference type="Gene3D" id="3.90.76.10">
    <property type="entry name" value="Dipeptide-binding Protein, Domain 1"/>
    <property type="match status" value="1"/>
</dbReference>
<dbReference type="Gene3D" id="3.40.190.10">
    <property type="entry name" value="Periplasmic binding protein-like II"/>
    <property type="match status" value="1"/>
</dbReference>
<gene>
    <name evidence="7" type="ORF">FHU37_000916</name>
</gene>
<evidence type="ECO:0000313" key="7">
    <source>
        <dbReference type="EMBL" id="NYI03973.1"/>
    </source>
</evidence>
<proteinExistence type="inferred from homology"/>
<keyword evidence="3" id="KW-0813">Transport</keyword>
<feature type="domain" description="Solute-binding protein family 5" evidence="6">
    <location>
        <begin position="81"/>
        <end position="442"/>
    </location>
</feature>
<dbReference type="GO" id="GO:0043190">
    <property type="term" value="C:ATP-binding cassette (ABC) transporter complex"/>
    <property type="evidence" value="ECO:0007669"/>
    <property type="project" value="InterPro"/>
</dbReference>
<dbReference type="PANTHER" id="PTHR30290">
    <property type="entry name" value="PERIPLASMIC BINDING COMPONENT OF ABC TRANSPORTER"/>
    <property type="match status" value="1"/>
</dbReference>
<evidence type="ECO:0000256" key="1">
    <source>
        <dbReference type="ARBA" id="ARBA00004196"/>
    </source>
</evidence>
<evidence type="ECO:0000256" key="4">
    <source>
        <dbReference type="ARBA" id="ARBA00022729"/>
    </source>
</evidence>
<dbReference type="PANTHER" id="PTHR30290:SF10">
    <property type="entry name" value="PERIPLASMIC OLIGOPEPTIDE-BINDING PROTEIN-RELATED"/>
    <property type="match status" value="1"/>
</dbReference>
<evidence type="ECO:0000259" key="6">
    <source>
        <dbReference type="Pfam" id="PF00496"/>
    </source>
</evidence>
<comment type="similarity">
    <text evidence="2">Belongs to the bacterial solute-binding protein 5 family.</text>
</comment>
<evidence type="ECO:0000313" key="8">
    <source>
        <dbReference type="Proteomes" id="UP000567795"/>
    </source>
</evidence>
<dbReference type="PROSITE" id="PS51257">
    <property type="entry name" value="PROKAR_LIPOPROTEIN"/>
    <property type="match status" value="1"/>
</dbReference>
<keyword evidence="8" id="KW-1185">Reference proteome</keyword>
<dbReference type="GO" id="GO:0030313">
    <property type="term" value="C:cell envelope"/>
    <property type="evidence" value="ECO:0007669"/>
    <property type="project" value="UniProtKB-SubCell"/>
</dbReference>
<sequence length="522" mass="56230">MAGIRKVTTLAVTGVLALAVTACSGDGGGGDGGGASDGVILGTTDTPSTLDPAGAYDLPSWTIYWNTFQNLLAIAPGESQPSPDAAESCEFTEPTVYTCTLAEGLTFSDGSALTSEDVKFSIDRILTINDPNGPATLFGSVDSIETPDERTVTFHLTTADATFPFVLTTGAAAIVSADTYPADQLLQEQTIVGSGPYQLDSYTDGQQALFTANPEYRGRAERANDSFLIQYYADESALKQEIENGTVDIAFRSLSPTAIEDLRGQSDSGLTVVEGEGTEIRYTVFNVTTPPADNKAVRQAIAQLVDREAIAENVYNGTVDPLYSMIPAGVDGHTEAFQERYGAPDVAKAQAILEEAGVQTPVDLTLWWTPTHYGAATADEYAELERQLDESGLFNVTLESTEWEQYQSAYAEGQYAAFGLGWFPDFPDADNYSDPFLRDGGFYSNNYSNARVNELLTEERTNTDQAVREAALAELQEITAEDVPVLPLWQGKQIAVVRDGISGVADTLDPSFTFRFWMISKS</sequence>
<dbReference type="PIRSF" id="PIRSF002741">
    <property type="entry name" value="MppA"/>
    <property type="match status" value="1"/>
</dbReference>
<dbReference type="EMBL" id="JACBZD010000001">
    <property type="protein sequence ID" value="NYI03973.1"/>
    <property type="molecule type" value="Genomic_DNA"/>
</dbReference>
<dbReference type="FunFam" id="3.10.105.10:FF:000012">
    <property type="entry name" value="Peptide/nickel transport system substrate-binding protein"/>
    <property type="match status" value="1"/>
</dbReference>
<dbReference type="CDD" id="cd08519">
    <property type="entry name" value="PBP2_NikA_DppA_OppA_like_20"/>
    <property type="match status" value="1"/>
</dbReference>
<protein>
    <submittedName>
        <fullName evidence="7">Peptide/nickel transport system substrate-binding protein</fullName>
    </submittedName>
</protein>
<dbReference type="AlphaFoldDB" id="A0A852ZNI8"/>
<feature type="signal peptide" evidence="5">
    <location>
        <begin position="1"/>
        <end position="24"/>
    </location>
</feature>
<dbReference type="InterPro" id="IPR039424">
    <property type="entry name" value="SBP_5"/>
</dbReference>
<dbReference type="GO" id="GO:0042597">
    <property type="term" value="C:periplasmic space"/>
    <property type="evidence" value="ECO:0007669"/>
    <property type="project" value="UniProtKB-ARBA"/>
</dbReference>
<keyword evidence="4 5" id="KW-0732">Signal</keyword>
<feature type="chain" id="PRO_5038930783" evidence="5">
    <location>
        <begin position="25"/>
        <end position="522"/>
    </location>
</feature>
<evidence type="ECO:0000256" key="5">
    <source>
        <dbReference type="SAM" id="SignalP"/>
    </source>
</evidence>
<name>A0A852ZNI8_9ACTN</name>